<protein>
    <recommendedName>
        <fullName evidence="2">Peptidoglycan binding-like domain-containing protein</fullName>
    </recommendedName>
</protein>
<evidence type="ECO:0000313" key="3">
    <source>
        <dbReference type="EMBL" id="GAA1905493.1"/>
    </source>
</evidence>
<name>A0ABP5A852_9ACTN</name>
<dbReference type="PROSITE" id="PS51318">
    <property type="entry name" value="TAT"/>
    <property type="match status" value="1"/>
</dbReference>
<dbReference type="SUPFAM" id="SSF47090">
    <property type="entry name" value="PGBD-like"/>
    <property type="match status" value="2"/>
</dbReference>
<accession>A0ABP5A852</accession>
<dbReference type="EMBL" id="BAAAMJ010000010">
    <property type="protein sequence ID" value="GAA1905493.1"/>
    <property type="molecule type" value="Genomic_DNA"/>
</dbReference>
<feature type="domain" description="Peptidoglycan binding-like" evidence="2">
    <location>
        <begin position="256"/>
        <end position="311"/>
    </location>
</feature>
<dbReference type="Proteomes" id="UP001501303">
    <property type="component" value="Unassembled WGS sequence"/>
</dbReference>
<dbReference type="InterPro" id="IPR036366">
    <property type="entry name" value="PGBDSf"/>
</dbReference>
<dbReference type="RefSeq" id="WP_344259660.1">
    <property type="nucleotide sequence ID" value="NZ_BAAAMJ010000010.1"/>
</dbReference>
<dbReference type="InterPro" id="IPR036365">
    <property type="entry name" value="PGBD-like_sf"/>
</dbReference>
<sequence>MTSLDAIPTLRNPGGPRPARRTPAATPRRAAAAEGPDRPWTLSRRRAVQAATAVGFAALGVFSAARQAYADGYEIWEGACPSYAADHDCSPGCGPSTVFADACVTAGTYTGFHKNDGTTWTLRPNQCYAGTYDGWLWRFSGPCGTCGCGIERRCHDGYRNTGSGWVRSICRWTTDCGCPGSVTWPTVRQGDRGPDVATVQHLVTHHGFATGADGIFGPDTLAKVTAFQRDRGLEPTGTVTATEWPLLTLTLRQGDRGDAVRGLQRQLTKHGYDISVDGAFGPLTRDAVTAFQRLRNLTVDGIAGPQTWRTLTGTV</sequence>
<comment type="caution">
    <text evidence="3">The sequence shown here is derived from an EMBL/GenBank/DDBJ whole genome shotgun (WGS) entry which is preliminary data.</text>
</comment>
<reference evidence="4" key="1">
    <citation type="journal article" date="2019" name="Int. J. Syst. Evol. Microbiol.">
        <title>The Global Catalogue of Microorganisms (GCM) 10K type strain sequencing project: providing services to taxonomists for standard genome sequencing and annotation.</title>
        <authorList>
            <consortium name="The Broad Institute Genomics Platform"/>
            <consortium name="The Broad Institute Genome Sequencing Center for Infectious Disease"/>
            <person name="Wu L."/>
            <person name="Ma J."/>
        </authorList>
    </citation>
    <scope>NUCLEOTIDE SEQUENCE [LARGE SCALE GENOMIC DNA]</scope>
    <source>
        <strain evidence="4">JCM 13581</strain>
    </source>
</reference>
<gene>
    <name evidence="3" type="ORF">GCM10009716_14240</name>
</gene>
<dbReference type="Pfam" id="PF01471">
    <property type="entry name" value="PG_binding_1"/>
    <property type="match status" value="2"/>
</dbReference>
<evidence type="ECO:0000259" key="2">
    <source>
        <dbReference type="Pfam" id="PF01471"/>
    </source>
</evidence>
<dbReference type="InterPro" id="IPR002477">
    <property type="entry name" value="Peptidoglycan-bd-like"/>
</dbReference>
<feature type="domain" description="Peptidoglycan binding-like" evidence="2">
    <location>
        <begin position="192"/>
        <end position="241"/>
    </location>
</feature>
<proteinExistence type="predicted"/>
<feature type="compositionally biased region" description="Low complexity" evidence="1">
    <location>
        <begin position="21"/>
        <end position="33"/>
    </location>
</feature>
<dbReference type="InterPro" id="IPR006311">
    <property type="entry name" value="TAT_signal"/>
</dbReference>
<evidence type="ECO:0000313" key="4">
    <source>
        <dbReference type="Proteomes" id="UP001501303"/>
    </source>
</evidence>
<dbReference type="Gene3D" id="1.10.101.10">
    <property type="entry name" value="PGBD-like superfamily/PGBD"/>
    <property type="match status" value="2"/>
</dbReference>
<evidence type="ECO:0000256" key="1">
    <source>
        <dbReference type="SAM" id="MobiDB-lite"/>
    </source>
</evidence>
<keyword evidence="4" id="KW-1185">Reference proteome</keyword>
<organism evidence="3 4">
    <name type="scientific">Streptomyces sodiiphilus</name>
    <dbReference type="NCBI Taxonomy" id="226217"/>
    <lineage>
        <taxon>Bacteria</taxon>
        <taxon>Bacillati</taxon>
        <taxon>Actinomycetota</taxon>
        <taxon>Actinomycetes</taxon>
        <taxon>Kitasatosporales</taxon>
        <taxon>Streptomycetaceae</taxon>
        <taxon>Streptomyces</taxon>
    </lineage>
</organism>
<feature type="region of interest" description="Disordered" evidence="1">
    <location>
        <begin position="1"/>
        <end position="38"/>
    </location>
</feature>